<evidence type="ECO:0000259" key="5">
    <source>
        <dbReference type="Pfam" id="PF14833"/>
    </source>
</evidence>
<organism evidence="6 7">
    <name type="scientific">Actinomadura fulvescens</name>
    <dbReference type="NCBI Taxonomy" id="46160"/>
    <lineage>
        <taxon>Bacteria</taxon>
        <taxon>Bacillati</taxon>
        <taxon>Actinomycetota</taxon>
        <taxon>Actinomycetes</taxon>
        <taxon>Streptosporangiales</taxon>
        <taxon>Thermomonosporaceae</taxon>
        <taxon>Actinomadura</taxon>
    </lineage>
</organism>
<gene>
    <name evidence="6" type="ORF">GCM10010411_02200</name>
</gene>
<dbReference type="Gene3D" id="1.10.1040.10">
    <property type="entry name" value="N-(1-d-carboxylethyl)-l-norvaline Dehydrogenase, domain 2"/>
    <property type="match status" value="1"/>
</dbReference>
<comment type="similarity">
    <text evidence="1">Belongs to the HIBADH-related family.</text>
</comment>
<proteinExistence type="inferred from homology"/>
<evidence type="ECO:0000259" key="4">
    <source>
        <dbReference type="Pfam" id="PF03446"/>
    </source>
</evidence>
<dbReference type="Gene3D" id="3.40.50.720">
    <property type="entry name" value="NAD(P)-binding Rossmann-like Domain"/>
    <property type="match status" value="1"/>
</dbReference>
<dbReference type="RefSeq" id="WP_344536775.1">
    <property type="nucleotide sequence ID" value="NZ_BAAATD010000001.1"/>
</dbReference>
<evidence type="ECO:0000313" key="6">
    <source>
        <dbReference type="EMBL" id="GAA2574034.1"/>
    </source>
</evidence>
<sequence>MTYGFIGLGQMGAPMAAHLAGKGLVVYDTRAEAVQGLTAKGATAASSVAEVARAAGVVSVMVRDDDQVNEVAAEILASARAGTVLAIHSTIRARTAQELAERARPYGIEVVDAPVSGGFMGADAGTLAVMVGGTPEAFARCEEPFGAWAELVLHMGPVGAGTRTKLARNLLHFVAFTAAAEAQRLAEASGVSLRKLARVVRHSDALTGGAGSIMLRSTTAPLAPDDELYAIMRHVRALGEKDLTFALELADELGVDAPLARLALTRFAAGLGLEDLDG</sequence>
<feature type="domain" description="6-phosphogluconate dehydrogenase NADP-binding" evidence="4">
    <location>
        <begin position="3"/>
        <end position="156"/>
    </location>
</feature>
<reference evidence="6 7" key="1">
    <citation type="journal article" date="2019" name="Int. J. Syst. Evol. Microbiol.">
        <title>The Global Catalogue of Microorganisms (GCM) 10K type strain sequencing project: providing services to taxonomists for standard genome sequencing and annotation.</title>
        <authorList>
            <consortium name="The Broad Institute Genomics Platform"/>
            <consortium name="The Broad Institute Genome Sequencing Center for Infectious Disease"/>
            <person name="Wu L."/>
            <person name="Ma J."/>
        </authorList>
    </citation>
    <scope>NUCLEOTIDE SEQUENCE [LARGE SCALE GENOMIC DNA]</scope>
    <source>
        <strain evidence="6 7">JCM 6833</strain>
    </source>
</reference>
<dbReference type="SUPFAM" id="SSF48179">
    <property type="entry name" value="6-phosphogluconate dehydrogenase C-terminal domain-like"/>
    <property type="match status" value="1"/>
</dbReference>
<dbReference type="Proteomes" id="UP001501509">
    <property type="component" value="Unassembled WGS sequence"/>
</dbReference>
<dbReference type="Pfam" id="PF14833">
    <property type="entry name" value="NAD_binding_11"/>
    <property type="match status" value="1"/>
</dbReference>
<accession>A0ABN3PAW6</accession>
<dbReference type="InterPro" id="IPR036291">
    <property type="entry name" value="NAD(P)-bd_dom_sf"/>
</dbReference>
<dbReference type="InterPro" id="IPR013328">
    <property type="entry name" value="6PGD_dom2"/>
</dbReference>
<dbReference type="EMBL" id="BAAATD010000001">
    <property type="protein sequence ID" value="GAA2574034.1"/>
    <property type="molecule type" value="Genomic_DNA"/>
</dbReference>
<keyword evidence="7" id="KW-1185">Reference proteome</keyword>
<evidence type="ECO:0000256" key="3">
    <source>
        <dbReference type="ARBA" id="ARBA00023027"/>
    </source>
</evidence>
<feature type="domain" description="3-hydroxyisobutyrate dehydrogenase-like NAD-binding" evidence="5">
    <location>
        <begin position="159"/>
        <end position="269"/>
    </location>
</feature>
<evidence type="ECO:0000256" key="1">
    <source>
        <dbReference type="ARBA" id="ARBA00009080"/>
    </source>
</evidence>
<dbReference type="PANTHER" id="PTHR43060:SF15">
    <property type="entry name" value="3-HYDROXYISOBUTYRATE DEHYDROGENASE-LIKE 1, MITOCHONDRIAL-RELATED"/>
    <property type="match status" value="1"/>
</dbReference>
<name>A0ABN3PAW6_9ACTN</name>
<dbReference type="Pfam" id="PF03446">
    <property type="entry name" value="NAD_binding_2"/>
    <property type="match status" value="1"/>
</dbReference>
<dbReference type="InterPro" id="IPR006115">
    <property type="entry name" value="6PGDH_NADP-bd"/>
</dbReference>
<dbReference type="InterPro" id="IPR008927">
    <property type="entry name" value="6-PGluconate_DH-like_C_sf"/>
</dbReference>
<dbReference type="InterPro" id="IPR029154">
    <property type="entry name" value="HIBADH-like_NADP-bd"/>
</dbReference>
<keyword evidence="3" id="KW-0520">NAD</keyword>
<dbReference type="PROSITE" id="PS00895">
    <property type="entry name" value="3_HYDROXYISOBUT_DH"/>
    <property type="match status" value="1"/>
</dbReference>
<comment type="caution">
    <text evidence="6">The sequence shown here is derived from an EMBL/GenBank/DDBJ whole genome shotgun (WGS) entry which is preliminary data.</text>
</comment>
<dbReference type="PIRSF" id="PIRSF000103">
    <property type="entry name" value="HIBADH"/>
    <property type="match status" value="1"/>
</dbReference>
<dbReference type="InterPro" id="IPR015815">
    <property type="entry name" value="HIBADH-related"/>
</dbReference>
<keyword evidence="2" id="KW-0560">Oxidoreductase</keyword>
<dbReference type="PANTHER" id="PTHR43060">
    <property type="entry name" value="3-HYDROXYISOBUTYRATE DEHYDROGENASE-LIKE 1, MITOCHONDRIAL-RELATED"/>
    <property type="match status" value="1"/>
</dbReference>
<protein>
    <submittedName>
        <fullName evidence="6">NAD(P)-dependent oxidoreductase</fullName>
    </submittedName>
</protein>
<dbReference type="SUPFAM" id="SSF51735">
    <property type="entry name" value="NAD(P)-binding Rossmann-fold domains"/>
    <property type="match status" value="1"/>
</dbReference>
<evidence type="ECO:0000256" key="2">
    <source>
        <dbReference type="ARBA" id="ARBA00023002"/>
    </source>
</evidence>
<evidence type="ECO:0000313" key="7">
    <source>
        <dbReference type="Proteomes" id="UP001501509"/>
    </source>
</evidence>
<dbReference type="InterPro" id="IPR002204">
    <property type="entry name" value="3-OH-isobutyrate_DH-rel_CS"/>
</dbReference>